<dbReference type="PANTHER" id="PTHR46270:SF2">
    <property type="entry name" value="TIR DOMAIN-CONTAINING PROTEIN"/>
    <property type="match status" value="1"/>
</dbReference>
<dbReference type="GO" id="GO:0007165">
    <property type="term" value="P:signal transduction"/>
    <property type="evidence" value="ECO:0007669"/>
    <property type="project" value="InterPro"/>
</dbReference>
<evidence type="ECO:0000259" key="1">
    <source>
        <dbReference type="Pfam" id="PF13676"/>
    </source>
</evidence>
<sequence>MMSYEPGNQSFVHDVYEELKKEHIPVSKNKPLGDMNTFSKRAAEITNSLAICVIMTQAYQASELAEKELGFAHKEKIPLIPCLLTPDWKPTGWLALLTANLEQIVFQSSDPMSRAESMNELVNHIRVTILRVPAFQFPEGTLGNPKTITGTTEIIMKVSIKMPNAHFQAEWL</sequence>
<comment type="caution">
    <text evidence="2">The sequence shown here is derived from an EMBL/GenBank/DDBJ whole genome shotgun (WGS) entry which is preliminary data.</text>
</comment>
<reference evidence="2" key="1">
    <citation type="submission" date="2021-02" db="EMBL/GenBank/DDBJ databases">
        <authorList>
            <person name="Nowell W R."/>
        </authorList>
    </citation>
    <scope>NUCLEOTIDE SEQUENCE</scope>
</reference>
<accession>A0A821VYC0</accession>
<dbReference type="EMBL" id="CAJOBS010006798">
    <property type="protein sequence ID" value="CAF4916405.1"/>
    <property type="molecule type" value="Genomic_DNA"/>
</dbReference>
<dbReference type="Pfam" id="PF13676">
    <property type="entry name" value="TIR_2"/>
    <property type="match status" value="1"/>
</dbReference>
<dbReference type="Proteomes" id="UP000663838">
    <property type="component" value="Unassembled WGS sequence"/>
</dbReference>
<feature type="domain" description="TIR" evidence="1">
    <location>
        <begin position="2"/>
        <end position="109"/>
    </location>
</feature>
<gene>
    <name evidence="2" type="ORF">TOA249_LOCUS31777</name>
</gene>
<dbReference type="PANTHER" id="PTHR46270">
    <property type="entry name" value="ARMADILLO-TYPE FOLD-RELATED"/>
    <property type="match status" value="1"/>
</dbReference>
<dbReference type="AlphaFoldDB" id="A0A821VYC0"/>
<evidence type="ECO:0000313" key="3">
    <source>
        <dbReference type="Proteomes" id="UP000663838"/>
    </source>
</evidence>
<name>A0A821VYC0_9BILA</name>
<protein>
    <recommendedName>
        <fullName evidence="1">TIR domain-containing protein</fullName>
    </recommendedName>
</protein>
<dbReference type="InterPro" id="IPR000157">
    <property type="entry name" value="TIR_dom"/>
</dbReference>
<evidence type="ECO:0000313" key="2">
    <source>
        <dbReference type="EMBL" id="CAF4916405.1"/>
    </source>
</evidence>
<organism evidence="2 3">
    <name type="scientific">Rotaria socialis</name>
    <dbReference type="NCBI Taxonomy" id="392032"/>
    <lineage>
        <taxon>Eukaryota</taxon>
        <taxon>Metazoa</taxon>
        <taxon>Spiralia</taxon>
        <taxon>Gnathifera</taxon>
        <taxon>Rotifera</taxon>
        <taxon>Eurotatoria</taxon>
        <taxon>Bdelloidea</taxon>
        <taxon>Philodinida</taxon>
        <taxon>Philodinidae</taxon>
        <taxon>Rotaria</taxon>
    </lineage>
</organism>
<proteinExistence type="predicted"/>